<reference evidence="1 2" key="1">
    <citation type="submission" date="2007-01" db="EMBL/GenBank/DDBJ databases">
        <authorList>
            <person name="Haygood M."/>
            <person name="Podell S."/>
            <person name="Anderson C."/>
            <person name="Hopkinson B."/>
            <person name="Roe K."/>
            <person name="Barbeau K."/>
            <person name="Gaasterland T."/>
            <person name="Ferriera S."/>
            <person name="Johnson J."/>
            <person name="Kravitz S."/>
            <person name="Beeson K."/>
            <person name="Sutton G."/>
            <person name="Rogers Y.-H."/>
            <person name="Friedman R."/>
            <person name="Frazier M."/>
            <person name="Venter J.C."/>
        </authorList>
    </citation>
    <scope>NUCLEOTIDE SEQUENCE [LARGE SCALE GENOMIC DNA]</scope>
    <source>
        <strain evidence="1 2">ATCC 23134</strain>
    </source>
</reference>
<dbReference type="Proteomes" id="UP000004095">
    <property type="component" value="Unassembled WGS sequence"/>
</dbReference>
<dbReference type="EMBL" id="AAWS01000007">
    <property type="protein sequence ID" value="EAY30226.1"/>
    <property type="molecule type" value="Genomic_DNA"/>
</dbReference>
<accession>A1ZGV7</accession>
<comment type="caution">
    <text evidence="1">The sequence shown here is derived from an EMBL/GenBank/DDBJ whole genome shotgun (WGS) entry which is preliminary data.</text>
</comment>
<proteinExistence type="predicted"/>
<gene>
    <name evidence="1" type="ORF">M23134_08048</name>
</gene>
<name>A1ZGV7_MICM2</name>
<evidence type="ECO:0000313" key="1">
    <source>
        <dbReference type="EMBL" id="EAY30226.1"/>
    </source>
</evidence>
<protein>
    <submittedName>
        <fullName evidence="1">Uncharacterized protein</fullName>
    </submittedName>
</protein>
<dbReference type="AlphaFoldDB" id="A1ZGV7"/>
<keyword evidence="2" id="KW-1185">Reference proteome</keyword>
<evidence type="ECO:0000313" key="2">
    <source>
        <dbReference type="Proteomes" id="UP000004095"/>
    </source>
</evidence>
<sequence length="51" mass="5963">MKGFTVNYFRIKFGENSLFSATFFEKTPLFLSPKSIKNNITIQKIKNKTMI</sequence>
<organism evidence="1 2">
    <name type="scientific">Microscilla marina ATCC 23134</name>
    <dbReference type="NCBI Taxonomy" id="313606"/>
    <lineage>
        <taxon>Bacteria</taxon>
        <taxon>Pseudomonadati</taxon>
        <taxon>Bacteroidota</taxon>
        <taxon>Cytophagia</taxon>
        <taxon>Cytophagales</taxon>
        <taxon>Microscillaceae</taxon>
        <taxon>Microscilla</taxon>
    </lineage>
</organism>